<feature type="compositionally biased region" description="Basic and acidic residues" evidence="5">
    <location>
        <begin position="599"/>
        <end position="623"/>
    </location>
</feature>
<dbReference type="SUPFAM" id="SSF48403">
    <property type="entry name" value="Ankyrin repeat"/>
    <property type="match status" value="2"/>
</dbReference>
<dbReference type="EMBL" id="KK088468">
    <property type="protein sequence ID" value="EYE90171.1"/>
    <property type="molecule type" value="Genomic_DNA"/>
</dbReference>
<proteinExistence type="predicted"/>
<evidence type="ECO:0000313" key="7">
    <source>
        <dbReference type="Proteomes" id="UP000019804"/>
    </source>
</evidence>
<keyword evidence="4" id="KW-0175">Coiled coil</keyword>
<dbReference type="Pfam" id="PF00023">
    <property type="entry name" value="Ank"/>
    <property type="match status" value="1"/>
</dbReference>
<evidence type="ECO:0000313" key="6">
    <source>
        <dbReference type="EMBL" id="EYE90171.1"/>
    </source>
</evidence>
<feature type="repeat" description="ANK" evidence="3">
    <location>
        <begin position="681"/>
        <end position="709"/>
    </location>
</feature>
<gene>
    <name evidence="6" type="ORF">EURHEDRAFT_390576</name>
</gene>
<reference evidence="7" key="1">
    <citation type="journal article" date="2014" name="Nat. Commun.">
        <title>Genomic adaptations of the halophilic Dead Sea filamentous fungus Eurotium rubrum.</title>
        <authorList>
            <person name="Kis-Papo T."/>
            <person name="Weig A.R."/>
            <person name="Riley R."/>
            <person name="Persoh D."/>
            <person name="Salamov A."/>
            <person name="Sun H."/>
            <person name="Lipzen A."/>
            <person name="Wasser S.P."/>
            <person name="Rambold G."/>
            <person name="Grigoriev I.V."/>
            <person name="Nevo E."/>
        </authorList>
    </citation>
    <scope>NUCLEOTIDE SEQUENCE [LARGE SCALE GENOMIC DNA]</scope>
    <source>
        <strain evidence="7">CBS 135680</strain>
    </source>
</reference>
<dbReference type="OrthoDB" id="539213at2759"/>
<keyword evidence="1" id="KW-0677">Repeat</keyword>
<keyword evidence="7" id="KW-1185">Reference proteome</keyword>
<dbReference type="InterPro" id="IPR002110">
    <property type="entry name" value="Ankyrin_rpt"/>
</dbReference>
<keyword evidence="2 3" id="KW-0040">ANK repeat</keyword>
<evidence type="ECO:0000256" key="5">
    <source>
        <dbReference type="SAM" id="MobiDB-lite"/>
    </source>
</evidence>
<dbReference type="InterPro" id="IPR036770">
    <property type="entry name" value="Ankyrin_rpt-contain_sf"/>
</dbReference>
<dbReference type="PANTHER" id="PTHR24198">
    <property type="entry name" value="ANKYRIN REPEAT AND PROTEIN KINASE DOMAIN-CONTAINING PROTEIN"/>
    <property type="match status" value="1"/>
</dbReference>
<sequence length="1745" mass="197353">MYDLPNVPVKHQDFVSYVQSHQDKPVEELVQPYNEYDAVARKVFAQEPSHPALKDNHFNLVPLYDESTGLNNVQVRARNLAAEPQALRDQYLLPLKNKDRRPTGSPAVVPTLEEFQKNFTIFSEGALSDLDWSNVVVAGSAVVTSLLPVPDKHRGSKRALRQFYHEKFAPASDVDLFLYGLTDEEAVQKINHIESRIKNTILYETTTVRTKNTITIVSQYPTRHIQIVLRIYKSVAEVLTGFDVDCSCAAYDGKQVYASPRALVSYITQINQIDMTRRSPSYENRLSKYSHRGFEVFWPSLDRSRIDPTIFERSFSRTVGLARLLVLEKLPKSEDRENYLMQRRAERGRPLANRYAQRMKQLPGNIKDDWDDEAPEWQEEDEISDYNHFSIPYGPRYHAKRIERLLFTKDLLLNAEWNRPKDRTVWLHRHPAFFGDVEDVIHDCCGYCPEPVTDEEKEVAEEENKIYISGDVSFIKDDPGRQEIGSFNPITDTDWTEMAYIGNTEQLCQAIVNHDLAAVKEWLSRDSADPNTRDYTGRTPLHLASLTSTPEIVQCLVDNGARMISRVADGRTALHFAAARGNVDIVRVFLTKSEQNEEQESKKEDLRKSEPAQGREEKEKPTDQSEEDDDDIDIVSNDGGSSRTSESFVKVETPESGDVFDGTENELEPDIYDVNVLSWDSHTSPLHLAILNGHVDVVEELVSSFGADVLLPIKVLSSENTPTAAILTLVLALQLPLEKAKAMTQKLLQLGASPAQADLNHNTPLHYLAASNYSELLDLYHHHDEPAVKRAIDYLAFAGHSWNPEPYSAFAAAINAKNAIGAIKMLEAGAEPTLEFSHFVRSAKAVFDGIQSNSSEENQNIFRYSVAQPIILAVKKELPELVIDLLERGVDPNPLTADGCSVVDDEDVRDYKKGSSLLDYVREKIRSLQAYKGEKCASSPPRPLETDDKVYLDGIEEGTYAMLTARQQVKEARQEYEKALKNHEDSVNEARNCKGVDRKLTVAKDLAKEFQRLEAVLLEKGAKTFAELYPDIKTPKEDGEEEKEDEPLKKDKFKVTYKFNVPDLTDAKRKGYLELYNAAWNGDLATIKALTLATWGLNNEEAPLQIAVTDRHWFSPFSIAVLRGHLSVAKAILEIVQAQYKPKEQKGQKRYTADYDTDQPRIYSEIVDDQFTVDNIGEVATQVECPIKPLEVLQWGCSARLFIENDAITDSERYEVQSGIVSVLQDYFFNWRIGGDASRIPQHLVDYAVWTDNVPLLVFLLELGQELTSQDTGEDSTIYTVPERVFVMAIGLSRLRCLEELIKRTGAGMPIDEFVQKSGVKVAERPDYYQGLTIRGKKRADWARAERQGRPEKSKSSPLLIAASYGKLDSTKWFLGKEPGQQYIAFTKTYEHDKRLKHLEKSAKGVEGALMNWLKSRSGLSLHCAVLSKPSEESERLVEHLAKQYPGCLETKSLEGYTPLALAFSLHRTSYAKILIEAGADQTTRDRSGNNLIHLLLCDKNGEARDKPDNLESLLALLDSRLIPSLLMERSSEQPGSLTPLSRWILRAYEFDSYQSNSIETDGKTAVLRIILDLAQSTGQKHLEMLDGAGNTPIHNAVKGELPQALELMIDRRADLLHRESATGTTPFEMAVDKWVHKATEGPPHIPPETPSSWNDEDAPYREVLEQQPEYFVKKKEAQYVERVICELCRQRTQTGGQKRKLVTLYEANEVAKRLAAKSHSDDGDKEVEVDEVQTWYERATHERE</sequence>
<feature type="repeat" description="ANK" evidence="3">
    <location>
        <begin position="1589"/>
        <end position="1621"/>
    </location>
</feature>
<dbReference type="PRINTS" id="PR01415">
    <property type="entry name" value="ANKYRIN"/>
</dbReference>
<evidence type="ECO:0000256" key="2">
    <source>
        <dbReference type="ARBA" id="ARBA00023043"/>
    </source>
</evidence>
<dbReference type="PROSITE" id="PS50088">
    <property type="entry name" value="ANK_REPEAT"/>
    <property type="match status" value="5"/>
</dbReference>
<dbReference type="Proteomes" id="UP000019804">
    <property type="component" value="Unassembled WGS sequence"/>
</dbReference>
<dbReference type="Gene3D" id="1.25.40.20">
    <property type="entry name" value="Ankyrin repeat-containing domain"/>
    <property type="match status" value="4"/>
</dbReference>
<feature type="region of interest" description="Disordered" evidence="5">
    <location>
        <begin position="594"/>
        <end position="665"/>
    </location>
</feature>
<dbReference type="PROSITE" id="PS50297">
    <property type="entry name" value="ANK_REP_REGION"/>
    <property type="match status" value="4"/>
</dbReference>
<feature type="repeat" description="ANK" evidence="3">
    <location>
        <begin position="536"/>
        <end position="568"/>
    </location>
</feature>
<feature type="repeat" description="ANK" evidence="3">
    <location>
        <begin position="569"/>
        <end position="601"/>
    </location>
</feature>
<feature type="compositionally biased region" description="Acidic residues" evidence="5">
    <location>
        <begin position="624"/>
        <end position="633"/>
    </location>
</feature>
<dbReference type="STRING" id="1388766.A0A017S021"/>
<evidence type="ECO:0000256" key="4">
    <source>
        <dbReference type="SAM" id="Coils"/>
    </source>
</evidence>
<evidence type="ECO:0000256" key="1">
    <source>
        <dbReference type="ARBA" id="ARBA00022737"/>
    </source>
</evidence>
<accession>A0A017S021</accession>
<dbReference type="HOGENOM" id="CLU_003548_0_0_1"/>
<organism evidence="6 7">
    <name type="scientific">Aspergillus ruber (strain CBS 135680)</name>
    <dbReference type="NCBI Taxonomy" id="1388766"/>
    <lineage>
        <taxon>Eukaryota</taxon>
        <taxon>Fungi</taxon>
        <taxon>Dikarya</taxon>
        <taxon>Ascomycota</taxon>
        <taxon>Pezizomycotina</taxon>
        <taxon>Eurotiomycetes</taxon>
        <taxon>Eurotiomycetidae</taxon>
        <taxon>Eurotiales</taxon>
        <taxon>Aspergillaceae</taxon>
        <taxon>Aspergillus</taxon>
        <taxon>Aspergillus subgen. Aspergillus</taxon>
    </lineage>
</organism>
<evidence type="ECO:0000256" key="3">
    <source>
        <dbReference type="PROSITE-ProRule" id="PRU00023"/>
    </source>
</evidence>
<dbReference type="GeneID" id="63694961"/>
<protein>
    <submittedName>
        <fullName evidence="6">Ankyrin repeat protein</fullName>
    </submittedName>
</protein>
<dbReference type="Pfam" id="PF12796">
    <property type="entry name" value="Ank_2"/>
    <property type="match status" value="1"/>
</dbReference>
<feature type="coiled-coil region" evidence="4">
    <location>
        <begin position="962"/>
        <end position="993"/>
    </location>
</feature>
<feature type="repeat" description="ANK" evidence="3">
    <location>
        <begin position="1455"/>
        <end position="1487"/>
    </location>
</feature>
<dbReference type="SMART" id="SM00248">
    <property type="entry name" value="ANK"/>
    <property type="match status" value="11"/>
</dbReference>
<dbReference type="RefSeq" id="XP_040633861.1">
    <property type="nucleotide sequence ID" value="XM_040779837.1"/>
</dbReference>
<name>A0A017S021_ASPRC</name>
<dbReference type="PANTHER" id="PTHR24198:SF165">
    <property type="entry name" value="ANKYRIN REPEAT-CONTAINING PROTEIN-RELATED"/>
    <property type="match status" value="1"/>
</dbReference>